<proteinExistence type="predicted"/>
<protein>
    <recommendedName>
        <fullName evidence="4">Zinc-ribbon domain-containing protein</fullName>
    </recommendedName>
</protein>
<evidence type="ECO:0000256" key="1">
    <source>
        <dbReference type="SAM" id="MobiDB-lite"/>
    </source>
</evidence>
<evidence type="ECO:0000313" key="3">
    <source>
        <dbReference type="Proteomes" id="UP000051952"/>
    </source>
</evidence>
<feature type="compositionally biased region" description="Polar residues" evidence="1">
    <location>
        <begin position="72"/>
        <end position="81"/>
    </location>
</feature>
<gene>
    <name evidence="2" type="ORF">BSAL_33750</name>
</gene>
<keyword evidence="3" id="KW-1185">Reference proteome</keyword>
<organism evidence="2 3">
    <name type="scientific">Bodo saltans</name>
    <name type="common">Flagellated protozoan</name>
    <dbReference type="NCBI Taxonomy" id="75058"/>
    <lineage>
        <taxon>Eukaryota</taxon>
        <taxon>Discoba</taxon>
        <taxon>Euglenozoa</taxon>
        <taxon>Kinetoplastea</taxon>
        <taxon>Metakinetoplastina</taxon>
        <taxon>Eubodonida</taxon>
        <taxon>Bodonidae</taxon>
        <taxon>Bodo</taxon>
    </lineage>
</organism>
<feature type="region of interest" description="Disordered" evidence="1">
    <location>
        <begin position="161"/>
        <end position="241"/>
    </location>
</feature>
<reference evidence="3" key="1">
    <citation type="submission" date="2015-09" db="EMBL/GenBank/DDBJ databases">
        <authorList>
            <consortium name="Pathogen Informatics"/>
        </authorList>
    </citation>
    <scope>NUCLEOTIDE SEQUENCE [LARGE SCALE GENOMIC DNA]</scope>
    <source>
        <strain evidence="3">Lake Konstanz</strain>
    </source>
</reference>
<feature type="compositionally biased region" description="Low complexity" evidence="1">
    <location>
        <begin position="58"/>
        <end position="71"/>
    </location>
</feature>
<dbReference type="AlphaFoldDB" id="A0A0S4JQY8"/>
<accession>A0A0S4JQY8</accession>
<dbReference type="Proteomes" id="UP000051952">
    <property type="component" value="Unassembled WGS sequence"/>
</dbReference>
<feature type="compositionally biased region" description="Low complexity" evidence="1">
    <location>
        <begin position="294"/>
        <end position="304"/>
    </location>
</feature>
<dbReference type="VEuPathDB" id="TriTrypDB:BSAL_33750"/>
<feature type="compositionally biased region" description="Polar residues" evidence="1">
    <location>
        <begin position="91"/>
        <end position="107"/>
    </location>
</feature>
<name>A0A0S4JQY8_BODSA</name>
<evidence type="ECO:0008006" key="4">
    <source>
        <dbReference type="Google" id="ProtNLM"/>
    </source>
</evidence>
<feature type="compositionally biased region" description="Polar residues" evidence="1">
    <location>
        <begin position="10"/>
        <end position="26"/>
    </location>
</feature>
<evidence type="ECO:0000313" key="2">
    <source>
        <dbReference type="EMBL" id="CUG91724.1"/>
    </source>
</evidence>
<sequence length="325" mass="32629">MAPMPRAATTVRQRTQPITAISTSKIQMLLPPSRKVPTTADSLSSSLRVGTSGGGSSSGASHATSAAHTTSKGTLGASTPTHGAVRKTAPTAPSSLNASGTAGSSGYVSKQLVKKTGTAAEKIAALSNAAHVSSAAQHHAAKASGAGSTLLTVSSGNVAIGGAVPQPHHSTLRAPNPGRKSLHSATLHSSMAAAASPPHARGVVPPPPPLRQPSSSIGRHNNTPPGGRLGSPPPRATDTSTGSSLAAVVTFCTQCGNRYVEGAKFCAFCGHRREDPVTPVSTLTAAERKRDHVSSSPSAAEPSETLVVSLQSEDISEPPQAISTN</sequence>
<feature type="region of interest" description="Disordered" evidence="1">
    <location>
        <begin position="1"/>
        <end position="107"/>
    </location>
</feature>
<feature type="compositionally biased region" description="Low complexity" evidence="1">
    <location>
        <begin position="188"/>
        <end position="203"/>
    </location>
</feature>
<feature type="region of interest" description="Disordered" evidence="1">
    <location>
        <begin position="285"/>
        <end position="325"/>
    </location>
</feature>
<dbReference type="EMBL" id="CYKH01001961">
    <property type="protein sequence ID" value="CUG91724.1"/>
    <property type="molecule type" value="Genomic_DNA"/>
</dbReference>